<gene>
    <name evidence="1" type="ORF">J2Z69_001227</name>
</gene>
<reference evidence="1 2" key="1">
    <citation type="submission" date="2021-03" db="EMBL/GenBank/DDBJ databases">
        <title>Genomic Encyclopedia of Type Strains, Phase IV (KMG-IV): sequencing the most valuable type-strain genomes for metagenomic binning, comparative biology and taxonomic classification.</title>
        <authorList>
            <person name="Goeker M."/>
        </authorList>
    </citation>
    <scope>NUCLEOTIDE SEQUENCE [LARGE SCALE GENOMIC DNA]</scope>
    <source>
        <strain evidence="1 2">DSM 26806</strain>
    </source>
</reference>
<comment type="caution">
    <text evidence="1">The sequence shown here is derived from an EMBL/GenBank/DDBJ whole genome shotgun (WGS) entry which is preliminary data.</text>
</comment>
<proteinExistence type="predicted"/>
<name>A0ABS4JES1_9BACL</name>
<evidence type="ECO:0000313" key="1">
    <source>
        <dbReference type="EMBL" id="MBP2000208.1"/>
    </source>
</evidence>
<protein>
    <submittedName>
        <fullName evidence="1">Transport protein</fullName>
    </submittedName>
</protein>
<dbReference type="Proteomes" id="UP001519288">
    <property type="component" value="Unassembled WGS sequence"/>
</dbReference>
<accession>A0ABS4JES1</accession>
<sequence>MELALEHAVKLDALSNYISYTKQKVGSLSYTAVIVTQLRQHIRLNITLNNKKEISNLMMALYKNPTDEDVTNKVLLLLLK</sequence>
<evidence type="ECO:0000313" key="2">
    <source>
        <dbReference type="Proteomes" id="UP001519288"/>
    </source>
</evidence>
<dbReference type="EMBL" id="JAGGLD010000001">
    <property type="protein sequence ID" value="MBP2000208.1"/>
    <property type="molecule type" value="Genomic_DNA"/>
</dbReference>
<keyword evidence="2" id="KW-1185">Reference proteome</keyword>
<organism evidence="1 2">
    <name type="scientific">Paenibacillus shirakamiensis</name>
    <dbReference type="NCBI Taxonomy" id="1265935"/>
    <lineage>
        <taxon>Bacteria</taxon>
        <taxon>Bacillati</taxon>
        <taxon>Bacillota</taxon>
        <taxon>Bacilli</taxon>
        <taxon>Bacillales</taxon>
        <taxon>Paenibacillaceae</taxon>
        <taxon>Paenibacillus</taxon>
    </lineage>
</organism>